<sequence>MLNVTKCCFFWHTWFCISFPTCFKLSVIMHNFSVIDAPGKLGPS</sequence>
<name>A0A2P2LF79_RHIMU</name>
<dbReference type="EMBL" id="GGEC01036076">
    <property type="protein sequence ID" value="MBX16560.1"/>
    <property type="molecule type" value="Transcribed_RNA"/>
</dbReference>
<organism evidence="1">
    <name type="scientific">Rhizophora mucronata</name>
    <name type="common">Asiatic mangrove</name>
    <dbReference type="NCBI Taxonomy" id="61149"/>
    <lineage>
        <taxon>Eukaryota</taxon>
        <taxon>Viridiplantae</taxon>
        <taxon>Streptophyta</taxon>
        <taxon>Embryophyta</taxon>
        <taxon>Tracheophyta</taxon>
        <taxon>Spermatophyta</taxon>
        <taxon>Magnoliopsida</taxon>
        <taxon>eudicotyledons</taxon>
        <taxon>Gunneridae</taxon>
        <taxon>Pentapetalae</taxon>
        <taxon>rosids</taxon>
        <taxon>fabids</taxon>
        <taxon>Malpighiales</taxon>
        <taxon>Rhizophoraceae</taxon>
        <taxon>Rhizophora</taxon>
    </lineage>
</organism>
<proteinExistence type="predicted"/>
<protein>
    <submittedName>
        <fullName evidence="1">Uncharacterized protein</fullName>
    </submittedName>
</protein>
<dbReference type="AlphaFoldDB" id="A0A2P2LF79"/>
<evidence type="ECO:0000313" key="1">
    <source>
        <dbReference type="EMBL" id="MBX16560.1"/>
    </source>
</evidence>
<accession>A0A2P2LF79</accession>
<reference evidence="1" key="1">
    <citation type="submission" date="2018-02" db="EMBL/GenBank/DDBJ databases">
        <title>Rhizophora mucronata_Transcriptome.</title>
        <authorList>
            <person name="Meera S.P."/>
            <person name="Sreeshan A."/>
            <person name="Augustine A."/>
        </authorList>
    </citation>
    <scope>NUCLEOTIDE SEQUENCE</scope>
    <source>
        <tissue evidence="1">Leaf</tissue>
    </source>
</reference>